<dbReference type="InterPro" id="IPR034595">
    <property type="entry name" value="NDUFAF8"/>
</dbReference>
<organism evidence="2 3">
    <name type="scientific">Sarocladium strictum</name>
    <name type="common">Black bundle disease fungus</name>
    <name type="synonym">Acremonium strictum</name>
    <dbReference type="NCBI Taxonomy" id="5046"/>
    <lineage>
        <taxon>Eukaryota</taxon>
        <taxon>Fungi</taxon>
        <taxon>Dikarya</taxon>
        <taxon>Ascomycota</taxon>
        <taxon>Pezizomycotina</taxon>
        <taxon>Sordariomycetes</taxon>
        <taxon>Hypocreomycetidae</taxon>
        <taxon>Hypocreales</taxon>
        <taxon>Sarocladiaceae</taxon>
        <taxon>Sarocladium</taxon>
    </lineage>
</organism>
<reference evidence="2" key="1">
    <citation type="submission" date="2022-10" db="EMBL/GenBank/DDBJ databases">
        <title>Determination and structural analysis of whole genome sequence of Sarocladium strictum F4-1.</title>
        <authorList>
            <person name="Hu L."/>
            <person name="Jiang Y."/>
        </authorList>
    </citation>
    <scope>NUCLEOTIDE SEQUENCE</scope>
    <source>
        <strain evidence="2">F4-1</strain>
    </source>
</reference>
<proteinExistence type="predicted"/>
<gene>
    <name evidence="2" type="ORF">NLU13_3599</name>
</gene>
<accession>A0AA39GN12</accession>
<keyword evidence="1" id="KW-0812">Transmembrane</keyword>
<keyword evidence="3" id="KW-1185">Reference proteome</keyword>
<dbReference type="PANTHER" id="PTHR34561">
    <property type="entry name" value="NADH DEHYDROGENASE [UBIQUINONE] 1 ALPHA SUBCOMPLEX ASSEMBLY FACTOR 8"/>
    <property type="match status" value="1"/>
</dbReference>
<dbReference type="EMBL" id="JAPDFR010000002">
    <property type="protein sequence ID" value="KAK0390026.1"/>
    <property type="molecule type" value="Genomic_DNA"/>
</dbReference>
<evidence type="ECO:0000313" key="2">
    <source>
        <dbReference type="EMBL" id="KAK0390026.1"/>
    </source>
</evidence>
<dbReference type="AlphaFoldDB" id="A0AA39GN12"/>
<keyword evidence="1" id="KW-0472">Membrane</keyword>
<evidence type="ECO:0000256" key="1">
    <source>
        <dbReference type="SAM" id="Phobius"/>
    </source>
</evidence>
<name>A0AA39GN12_SARSR</name>
<keyword evidence="1" id="KW-1133">Transmembrane helix</keyword>
<comment type="caution">
    <text evidence="2">The sequence shown here is derived from an EMBL/GenBank/DDBJ whole genome shotgun (WGS) entry which is preliminary data.</text>
</comment>
<sequence>MQPRTRPIKKFAAAAAKCSAEASAYGKCVVSDYNSVHKNQCAKEFMRLKDCYIVCFTVFVSLVLDSGLVCS</sequence>
<dbReference type="GO" id="GO:0005739">
    <property type="term" value="C:mitochondrion"/>
    <property type="evidence" value="ECO:0007669"/>
    <property type="project" value="InterPro"/>
</dbReference>
<dbReference type="PANTHER" id="PTHR34561:SF1">
    <property type="entry name" value="NADH DEHYDROGENASE [UBIQUINONE] 1 ALPHA SUBCOMPLEX ASSEMBLY FACTOR 8"/>
    <property type="match status" value="1"/>
</dbReference>
<protein>
    <submittedName>
        <fullName evidence="2">Uncharacterized protein</fullName>
    </submittedName>
</protein>
<dbReference type="GO" id="GO:0032981">
    <property type="term" value="P:mitochondrial respiratory chain complex I assembly"/>
    <property type="evidence" value="ECO:0007669"/>
    <property type="project" value="InterPro"/>
</dbReference>
<feature type="transmembrane region" description="Helical" evidence="1">
    <location>
        <begin position="51"/>
        <end position="69"/>
    </location>
</feature>
<dbReference type="Proteomes" id="UP001175261">
    <property type="component" value="Unassembled WGS sequence"/>
</dbReference>
<evidence type="ECO:0000313" key="3">
    <source>
        <dbReference type="Proteomes" id="UP001175261"/>
    </source>
</evidence>